<reference evidence="2" key="1">
    <citation type="submission" date="2023-04" db="EMBL/GenBank/DDBJ databases">
        <title>Genomic analysis of Lactococcus garvieae isolates.</title>
        <authorList>
            <person name="Zhanghang C."/>
        </authorList>
    </citation>
    <scope>NUCLEOTIDE SEQUENCE</scope>
    <source>
        <strain evidence="2">ZB-1</strain>
    </source>
</reference>
<feature type="transmembrane region" description="Helical" evidence="1">
    <location>
        <begin position="12"/>
        <end position="32"/>
    </location>
</feature>
<name>A0AA43PD53_9LACT</name>
<dbReference type="RefSeq" id="WP_206916211.1">
    <property type="nucleotide sequence ID" value="NZ_AP026069.1"/>
</dbReference>
<keyword evidence="1" id="KW-1133">Transmembrane helix</keyword>
<evidence type="ECO:0000256" key="1">
    <source>
        <dbReference type="SAM" id="Phobius"/>
    </source>
</evidence>
<keyword evidence="1" id="KW-0812">Transmembrane</keyword>
<comment type="caution">
    <text evidence="2">The sequence shown here is derived from an EMBL/GenBank/DDBJ whole genome shotgun (WGS) entry which is preliminary data.</text>
</comment>
<keyword evidence="1" id="KW-0472">Membrane</keyword>
<evidence type="ECO:0000313" key="3">
    <source>
        <dbReference type="Proteomes" id="UP001157396"/>
    </source>
</evidence>
<dbReference type="EMBL" id="JARYTV010000002">
    <property type="protein sequence ID" value="MDH7959415.1"/>
    <property type="molecule type" value="Genomic_DNA"/>
</dbReference>
<evidence type="ECO:0000313" key="2">
    <source>
        <dbReference type="EMBL" id="MDH7959415.1"/>
    </source>
</evidence>
<proteinExistence type="predicted"/>
<accession>A0AA43PD53</accession>
<dbReference type="AlphaFoldDB" id="A0AA43PD53"/>
<sequence>MIIKEKIKKKKWWIILLLVLLVIGGGLGYKYFHKSPTEIVAGSYLPDAKDAKKMTSKERRKLQEEEVDNSKFTLSIYPEATFENGKATGNLYIKNEVENAYPIAVQIIEDESGDIIYESGAIQPGYEITEGKLVKNLKKGNYKCTAEVSIFDPKTEKYKGQTAAEIEVEVKS</sequence>
<protein>
    <submittedName>
        <fullName evidence="2">Uncharacterized protein</fullName>
    </submittedName>
</protein>
<dbReference type="Proteomes" id="UP001157396">
    <property type="component" value="Unassembled WGS sequence"/>
</dbReference>
<gene>
    <name evidence="2" type="ORF">QHR29_02895</name>
</gene>
<organism evidence="2 3">
    <name type="scientific">Lactococcus garvieae</name>
    <dbReference type="NCBI Taxonomy" id="1363"/>
    <lineage>
        <taxon>Bacteria</taxon>
        <taxon>Bacillati</taxon>
        <taxon>Bacillota</taxon>
        <taxon>Bacilli</taxon>
        <taxon>Lactobacillales</taxon>
        <taxon>Streptococcaceae</taxon>
        <taxon>Lactococcus</taxon>
    </lineage>
</organism>